<dbReference type="PANTHER" id="PTHR48022:SF57">
    <property type="entry name" value="MALTOSE TRANSPORTER, PUTATIVE (AFU_ORTHOLOGUE AFUA_4G00150)-RELATED"/>
    <property type="match status" value="1"/>
</dbReference>
<keyword evidence="5 9" id="KW-1133">Transmembrane helix</keyword>
<reference evidence="11" key="2">
    <citation type="submission" date="2023-06" db="EMBL/GenBank/DDBJ databases">
        <authorList>
            <consortium name="Lawrence Berkeley National Laboratory"/>
            <person name="Haridas S."/>
            <person name="Hensen N."/>
            <person name="Bonometti L."/>
            <person name="Westerberg I."/>
            <person name="Brannstrom I.O."/>
            <person name="Guillou S."/>
            <person name="Cros-Aarteil S."/>
            <person name="Calhoun S."/>
            <person name="Kuo A."/>
            <person name="Mondo S."/>
            <person name="Pangilinan J."/>
            <person name="Riley R."/>
            <person name="Labutti K."/>
            <person name="Andreopoulos B."/>
            <person name="Lipzen A."/>
            <person name="Chen C."/>
            <person name="Yanf M."/>
            <person name="Daum C."/>
            <person name="Ng V."/>
            <person name="Clum A."/>
            <person name="Steindorff A."/>
            <person name="Ohm R."/>
            <person name="Martin F."/>
            <person name="Silar P."/>
            <person name="Natvig D."/>
            <person name="Lalanne C."/>
            <person name="Gautier V."/>
            <person name="Ament-Velasquez S.L."/>
            <person name="Kruys A."/>
            <person name="Hutchinson M.I."/>
            <person name="Powell A.J."/>
            <person name="Barry K."/>
            <person name="Miller A.N."/>
            <person name="Grigoriev I.V."/>
            <person name="Debuchy R."/>
            <person name="Gladieux P."/>
            <person name="Thoren M.H."/>
            <person name="Johannesson H."/>
        </authorList>
    </citation>
    <scope>NUCLEOTIDE SEQUENCE</scope>
    <source>
        <strain evidence="11">CBS 955.72</strain>
    </source>
</reference>
<evidence type="ECO:0000256" key="8">
    <source>
        <dbReference type="SAM" id="MobiDB-lite"/>
    </source>
</evidence>
<proteinExistence type="inferred from homology"/>
<evidence type="ECO:0000256" key="2">
    <source>
        <dbReference type="ARBA" id="ARBA00010992"/>
    </source>
</evidence>
<feature type="domain" description="Major facilitator superfamily (MFS) profile" evidence="10">
    <location>
        <begin position="71"/>
        <end position="512"/>
    </location>
</feature>
<keyword evidence="6 9" id="KW-0472">Membrane</keyword>
<comment type="subcellular location">
    <subcellularLocation>
        <location evidence="1">Membrane</location>
        <topology evidence="1">Multi-pass membrane protein</topology>
    </subcellularLocation>
</comment>
<feature type="transmembrane region" description="Helical" evidence="9">
    <location>
        <begin position="422"/>
        <end position="442"/>
    </location>
</feature>
<dbReference type="GO" id="GO:0016020">
    <property type="term" value="C:membrane"/>
    <property type="evidence" value="ECO:0007669"/>
    <property type="project" value="UniProtKB-SubCell"/>
</dbReference>
<dbReference type="Pfam" id="PF00083">
    <property type="entry name" value="Sugar_tr"/>
    <property type="match status" value="1"/>
</dbReference>
<dbReference type="FunFam" id="1.20.1250.20:FF:000078">
    <property type="entry name" value="MFS maltose transporter, putative"/>
    <property type="match status" value="1"/>
</dbReference>
<keyword evidence="3 7" id="KW-0813">Transport</keyword>
<dbReference type="InterPro" id="IPR050360">
    <property type="entry name" value="MFS_Sugar_Transporters"/>
</dbReference>
<evidence type="ECO:0000256" key="1">
    <source>
        <dbReference type="ARBA" id="ARBA00004141"/>
    </source>
</evidence>
<dbReference type="AlphaFoldDB" id="A0AAJ0MC01"/>
<gene>
    <name evidence="11" type="ORF">B0T25DRAFT_235721</name>
</gene>
<dbReference type="PROSITE" id="PS50850">
    <property type="entry name" value="MFS"/>
    <property type="match status" value="1"/>
</dbReference>
<dbReference type="SUPFAM" id="SSF103473">
    <property type="entry name" value="MFS general substrate transporter"/>
    <property type="match status" value="1"/>
</dbReference>
<feature type="transmembrane region" description="Helical" evidence="9">
    <location>
        <begin position="389"/>
        <end position="410"/>
    </location>
</feature>
<evidence type="ECO:0000256" key="4">
    <source>
        <dbReference type="ARBA" id="ARBA00022692"/>
    </source>
</evidence>
<comment type="similarity">
    <text evidence="2 7">Belongs to the major facilitator superfamily. Sugar transporter (TC 2.A.1.1) family.</text>
</comment>
<feature type="transmembrane region" description="Helical" evidence="9">
    <location>
        <begin position="145"/>
        <end position="166"/>
    </location>
</feature>
<dbReference type="InterPro" id="IPR003663">
    <property type="entry name" value="Sugar/inositol_transpt"/>
</dbReference>
<evidence type="ECO:0000313" key="12">
    <source>
        <dbReference type="Proteomes" id="UP001275084"/>
    </source>
</evidence>
<reference evidence="11" key="1">
    <citation type="journal article" date="2023" name="Mol. Phylogenet. Evol.">
        <title>Genome-scale phylogeny and comparative genomics of the fungal order Sordariales.</title>
        <authorList>
            <person name="Hensen N."/>
            <person name="Bonometti L."/>
            <person name="Westerberg I."/>
            <person name="Brannstrom I.O."/>
            <person name="Guillou S."/>
            <person name="Cros-Aarteil S."/>
            <person name="Calhoun S."/>
            <person name="Haridas S."/>
            <person name="Kuo A."/>
            <person name="Mondo S."/>
            <person name="Pangilinan J."/>
            <person name="Riley R."/>
            <person name="LaButti K."/>
            <person name="Andreopoulos B."/>
            <person name="Lipzen A."/>
            <person name="Chen C."/>
            <person name="Yan M."/>
            <person name="Daum C."/>
            <person name="Ng V."/>
            <person name="Clum A."/>
            <person name="Steindorff A."/>
            <person name="Ohm R.A."/>
            <person name="Martin F."/>
            <person name="Silar P."/>
            <person name="Natvig D.O."/>
            <person name="Lalanne C."/>
            <person name="Gautier V."/>
            <person name="Ament-Velasquez S.L."/>
            <person name="Kruys A."/>
            <person name="Hutchinson M.I."/>
            <person name="Powell A.J."/>
            <person name="Barry K."/>
            <person name="Miller A.N."/>
            <person name="Grigoriev I.V."/>
            <person name="Debuchy R."/>
            <person name="Gladieux P."/>
            <person name="Hiltunen Thoren M."/>
            <person name="Johannesson H."/>
        </authorList>
    </citation>
    <scope>NUCLEOTIDE SEQUENCE</scope>
    <source>
        <strain evidence="11">CBS 955.72</strain>
    </source>
</reference>
<evidence type="ECO:0000313" key="11">
    <source>
        <dbReference type="EMBL" id="KAK3349117.1"/>
    </source>
</evidence>
<evidence type="ECO:0000259" key="10">
    <source>
        <dbReference type="PROSITE" id="PS50850"/>
    </source>
</evidence>
<dbReference type="EMBL" id="JAUIQD010000005">
    <property type="protein sequence ID" value="KAK3349117.1"/>
    <property type="molecule type" value="Genomic_DNA"/>
</dbReference>
<feature type="transmembrane region" description="Helical" evidence="9">
    <location>
        <begin position="462"/>
        <end position="478"/>
    </location>
</feature>
<evidence type="ECO:0000256" key="5">
    <source>
        <dbReference type="ARBA" id="ARBA00022989"/>
    </source>
</evidence>
<feature type="region of interest" description="Disordered" evidence="8">
    <location>
        <begin position="1"/>
        <end position="29"/>
    </location>
</feature>
<dbReference type="InterPro" id="IPR020846">
    <property type="entry name" value="MFS_dom"/>
</dbReference>
<keyword evidence="4 9" id="KW-0812">Transmembrane</keyword>
<dbReference type="Proteomes" id="UP001275084">
    <property type="component" value="Unassembled WGS sequence"/>
</dbReference>
<comment type="caution">
    <text evidence="11">The sequence shown here is derived from an EMBL/GenBank/DDBJ whole genome shotgun (WGS) entry which is preliminary data.</text>
</comment>
<dbReference type="PANTHER" id="PTHR48022">
    <property type="entry name" value="PLASTIDIC GLUCOSE TRANSPORTER 4"/>
    <property type="match status" value="1"/>
</dbReference>
<evidence type="ECO:0000256" key="7">
    <source>
        <dbReference type="RuleBase" id="RU003346"/>
    </source>
</evidence>
<dbReference type="NCBIfam" id="TIGR00879">
    <property type="entry name" value="SP"/>
    <property type="match status" value="1"/>
</dbReference>
<protein>
    <submittedName>
        <fullName evidence="11">Alpha glucoside transporter</fullName>
    </submittedName>
</protein>
<evidence type="ECO:0000256" key="9">
    <source>
        <dbReference type="SAM" id="Phobius"/>
    </source>
</evidence>
<feature type="transmembrane region" description="Helical" evidence="9">
    <location>
        <begin position="212"/>
        <end position="229"/>
    </location>
</feature>
<dbReference type="GO" id="GO:0005351">
    <property type="term" value="F:carbohydrate:proton symporter activity"/>
    <property type="evidence" value="ECO:0007669"/>
    <property type="project" value="TreeGrafter"/>
</dbReference>
<evidence type="ECO:0000256" key="6">
    <source>
        <dbReference type="ARBA" id="ARBA00023136"/>
    </source>
</evidence>
<dbReference type="InterPro" id="IPR036259">
    <property type="entry name" value="MFS_trans_sf"/>
</dbReference>
<dbReference type="InterPro" id="IPR005828">
    <property type="entry name" value="MFS_sugar_transport-like"/>
</dbReference>
<dbReference type="Gene3D" id="1.20.1250.20">
    <property type="entry name" value="MFS general substrate transporter like domains"/>
    <property type="match status" value="1"/>
</dbReference>
<feature type="transmembrane region" description="Helical" evidence="9">
    <location>
        <begin position="70"/>
        <end position="95"/>
    </location>
</feature>
<feature type="compositionally biased region" description="Basic and acidic residues" evidence="8">
    <location>
        <begin position="17"/>
        <end position="29"/>
    </location>
</feature>
<keyword evidence="12" id="KW-1185">Reference proteome</keyword>
<dbReference type="InterPro" id="IPR005829">
    <property type="entry name" value="Sugar_transporter_CS"/>
</dbReference>
<evidence type="ECO:0000256" key="3">
    <source>
        <dbReference type="ARBA" id="ARBA00022448"/>
    </source>
</evidence>
<feature type="transmembrane region" description="Helical" evidence="9">
    <location>
        <begin position="359"/>
        <end position="380"/>
    </location>
</feature>
<dbReference type="PROSITE" id="PS00217">
    <property type="entry name" value="SUGAR_TRANSPORT_2"/>
    <property type="match status" value="1"/>
</dbReference>
<accession>A0AAJ0MC01</accession>
<sequence>MSNPVGAEAPSGADAAEVEKAPAHAHVDHSADLDEKAKLAEYKAGAIEAENAELNMGVLEAVRLYPMATFWAFVMSATIIMESYCVFLMGAFVAMDQFKNEYGVVDKYGERQIESSWQSALQASGPLGAIIGVCIAGPITSRIGYRWATILGLMLLNAFIFVFYFAKSLPIMFLSQILEGVPWGIFIANAPAYCSEIVPVKLRAPATQMLQMFWAIGAIIVGGVCYVYESRLDPTAYRIPIALQWMFPTPLAILLFIAPESPWWLVRKGRLKDAAAAVRRLGRASVLTNPDESVAMMRRTIELEKTEEEPSYLELFRGTDTYRTLIVCGVYAAQNLTGNLIANQAVYFFRQAGINSNTAFALGLITSALQTVFVMLSWILTTYLGRRTIYVWGSLINVCFLVALGIAGSVGKSNAASLAQASLGLIVSVGFTLGPAPASWVIIGETSAIRLRPLTTGIGRGAYYVVNIPCIFLATYMLNSTGGDLGGKCGYVWGATGFVCFLAAWIWLPEMKGRSYREIDILFKRHVPARKWKNTVVDINDDE</sequence>
<name>A0AAJ0MC01_9PEZI</name>
<organism evidence="11 12">
    <name type="scientific">Lasiosphaeria hispida</name>
    <dbReference type="NCBI Taxonomy" id="260671"/>
    <lineage>
        <taxon>Eukaryota</taxon>
        <taxon>Fungi</taxon>
        <taxon>Dikarya</taxon>
        <taxon>Ascomycota</taxon>
        <taxon>Pezizomycotina</taxon>
        <taxon>Sordariomycetes</taxon>
        <taxon>Sordariomycetidae</taxon>
        <taxon>Sordariales</taxon>
        <taxon>Lasiosphaeriaceae</taxon>
        <taxon>Lasiosphaeria</taxon>
    </lineage>
</organism>
<feature type="transmembrane region" description="Helical" evidence="9">
    <location>
        <begin position="490"/>
        <end position="508"/>
    </location>
</feature>